<sequence>QVRQMISEEEQNDEDHPKTTHLAIPAAYSSGVTFFALGDSDVAQELLSSPDLPLL</sequence>
<feature type="region of interest" description="Disordered" evidence="1">
    <location>
        <begin position="1"/>
        <end position="20"/>
    </location>
</feature>
<proteinExistence type="predicted"/>
<accession>A0ABD0S0X5</accession>
<gene>
    <name evidence="2" type="ORF">M9458_002432</name>
</gene>
<dbReference type="AlphaFoldDB" id="A0ABD0S0X5"/>
<dbReference type="EMBL" id="JAMKFB020000001">
    <property type="protein sequence ID" value="KAL0204414.1"/>
    <property type="molecule type" value="Genomic_DNA"/>
</dbReference>
<evidence type="ECO:0000313" key="3">
    <source>
        <dbReference type="Proteomes" id="UP001529510"/>
    </source>
</evidence>
<evidence type="ECO:0000256" key="1">
    <source>
        <dbReference type="SAM" id="MobiDB-lite"/>
    </source>
</evidence>
<keyword evidence="3" id="KW-1185">Reference proteome</keyword>
<evidence type="ECO:0000313" key="2">
    <source>
        <dbReference type="EMBL" id="KAL0204414.1"/>
    </source>
</evidence>
<dbReference type="Proteomes" id="UP001529510">
    <property type="component" value="Unassembled WGS sequence"/>
</dbReference>
<feature type="non-terminal residue" evidence="2">
    <location>
        <position position="1"/>
    </location>
</feature>
<comment type="caution">
    <text evidence="2">The sequence shown here is derived from an EMBL/GenBank/DDBJ whole genome shotgun (WGS) entry which is preliminary data.</text>
</comment>
<name>A0ABD0S0X5_CIRMR</name>
<organism evidence="2 3">
    <name type="scientific">Cirrhinus mrigala</name>
    <name type="common">Mrigala</name>
    <dbReference type="NCBI Taxonomy" id="683832"/>
    <lineage>
        <taxon>Eukaryota</taxon>
        <taxon>Metazoa</taxon>
        <taxon>Chordata</taxon>
        <taxon>Craniata</taxon>
        <taxon>Vertebrata</taxon>
        <taxon>Euteleostomi</taxon>
        <taxon>Actinopterygii</taxon>
        <taxon>Neopterygii</taxon>
        <taxon>Teleostei</taxon>
        <taxon>Ostariophysi</taxon>
        <taxon>Cypriniformes</taxon>
        <taxon>Cyprinidae</taxon>
        <taxon>Labeoninae</taxon>
        <taxon>Labeonini</taxon>
        <taxon>Cirrhinus</taxon>
    </lineage>
</organism>
<protein>
    <submittedName>
        <fullName evidence="2">Uncharacterized protein</fullName>
    </submittedName>
</protein>
<reference evidence="2 3" key="1">
    <citation type="submission" date="2024-05" db="EMBL/GenBank/DDBJ databases">
        <title>Genome sequencing and assembly of Indian major carp, Cirrhinus mrigala (Hamilton, 1822).</title>
        <authorList>
            <person name="Mohindra V."/>
            <person name="Chowdhury L.M."/>
            <person name="Lal K."/>
            <person name="Jena J.K."/>
        </authorList>
    </citation>
    <scope>NUCLEOTIDE SEQUENCE [LARGE SCALE GENOMIC DNA]</scope>
    <source>
        <strain evidence="2">CM1030</strain>
        <tissue evidence="2">Blood</tissue>
    </source>
</reference>